<evidence type="ECO:0000313" key="6">
    <source>
        <dbReference type="Proteomes" id="UP000054805"/>
    </source>
</evidence>
<organism evidence="2 5">
    <name type="scientific">Trichinella pseudospiralis</name>
    <name type="common">Parasitic roundworm</name>
    <dbReference type="NCBI Taxonomy" id="6337"/>
    <lineage>
        <taxon>Eukaryota</taxon>
        <taxon>Metazoa</taxon>
        <taxon>Ecdysozoa</taxon>
        <taxon>Nematoda</taxon>
        <taxon>Enoplea</taxon>
        <taxon>Dorylaimia</taxon>
        <taxon>Trichinellida</taxon>
        <taxon>Trichinellidae</taxon>
        <taxon>Trichinella</taxon>
    </lineage>
</organism>
<evidence type="ECO:0000313" key="2">
    <source>
        <dbReference type="EMBL" id="KRY66423.1"/>
    </source>
</evidence>
<dbReference type="Proteomes" id="UP000054805">
    <property type="component" value="Unassembled WGS sequence"/>
</dbReference>
<gene>
    <name evidence="2" type="ORF">T4A_7940</name>
    <name evidence="3" type="ORF">T4B_8254</name>
    <name evidence="4" type="ORF">T4C_432</name>
</gene>
<dbReference type="Proteomes" id="UP000054826">
    <property type="component" value="Unassembled WGS sequence"/>
</dbReference>
<reference evidence="5 6" key="1">
    <citation type="submission" date="2015-01" db="EMBL/GenBank/DDBJ databases">
        <title>Evolution of Trichinella species and genotypes.</title>
        <authorList>
            <person name="Korhonen P.K."/>
            <person name="Edoardo P."/>
            <person name="Giuseppe L.R."/>
            <person name="Gasser R.B."/>
        </authorList>
    </citation>
    <scope>NUCLEOTIDE SEQUENCE [LARGE SCALE GENOMIC DNA]</scope>
    <source>
        <strain evidence="2">ISS13</strain>
        <strain evidence="4">ISS176</strain>
        <strain evidence="3">ISS588</strain>
    </source>
</reference>
<dbReference type="EMBL" id="JYDS01000216">
    <property type="protein sequence ID" value="KRZ21148.1"/>
    <property type="molecule type" value="Genomic_DNA"/>
</dbReference>
<evidence type="ECO:0000313" key="4">
    <source>
        <dbReference type="EMBL" id="KRZ35180.1"/>
    </source>
</evidence>
<proteinExistence type="predicted"/>
<evidence type="ECO:0000313" key="5">
    <source>
        <dbReference type="Proteomes" id="UP000054632"/>
    </source>
</evidence>
<sequence>MPGMSSTRNGKFLSLEQKLEVCKLVESDIRHSGPQLKNFVSHMNTWSSRSSRKWMEKRQTTHLIQRKKH</sequence>
<accession>A0A0V1DXX1</accession>
<keyword evidence="6" id="KW-1185">Reference proteome</keyword>
<dbReference type="EMBL" id="JYDR01000169">
    <property type="protein sequence ID" value="KRY66423.1"/>
    <property type="molecule type" value="Genomic_DNA"/>
</dbReference>
<evidence type="ECO:0008006" key="7">
    <source>
        <dbReference type="Google" id="ProtNLM"/>
    </source>
</evidence>
<name>A0A0V1DXX1_TRIPS</name>
<feature type="region of interest" description="Disordered" evidence="1">
    <location>
        <begin position="50"/>
        <end position="69"/>
    </location>
</feature>
<dbReference type="AlphaFoldDB" id="A0A0V1DXX1"/>
<evidence type="ECO:0000313" key="3">
    <source>
        <dbReference type="EMBL" id="KRZ21148.1"/>
    </source>
</evidence>
<evidence type="ECO:0000256" key="1">
    <source>
        <dbReference type="SAM" id="MobiDB-lite"/>
    </source>
</evidence>
<protein>
    <recommendedName>
        <fullName evidence="7">HTH psq-type domain-containing protein</fullName>
    </recommendedName>
</protein>
<dbReference type="EMBL" id="JYDV01000095">
    <property type="protein sequence ID" value="KRZ35180.1"/>
    <property type="molecule type" value="Genomic_DNA"/>
</dbReference>
<comment type="caution">
    <text evidence="2">The sequence shown here is derived from an EMBL/GenBank/DDBJ whole genome shotgun (WGS) entry which is preliminary data.</text>
</comment>
<dbReference type="Proteomes" id="UP000054632">
    <property type="component" value="Unassembled WGS sequence"/>
</dbReference>